<dbReference type="InterPro" id="IPR001789">
    <property type="entry name" value="Sig_transdc_resp-reg_receiver"/>
</dbReference>
<dbReference type="InterPro" id="IPR016032">
    <property type="entry name" value="Sig_transdc_resp-reg_C-effctor"/>
</dbReference>
<sequence>MPRCRAHCASPQAGERLGDLRIQRPRHDVASTRASRRGTSAMVSHGTDCQPSTRLCASRRLPGHRPYKTVEMSSAAKILLVDDDVLIHFMVEDIGRQMGHSITCAADGAAGLAALKDEHFDLVILDRRLPDTDGLLLAPEIQADARSSFIVLSSLSTPNDQLLGLGLGALDYVSKPVEPAVLKARIERHLATRRDTSAPAVLSISETFHLNLVTRRLAVAGRTECLSPAENRLLAHFMKNVEIPQSRSDISKAIGGREWVYGDRTGDVLVSRLRRRISGSTLQIITVHGLGYSLTEGSGA</sequence>
<dbReference type="Gene3D" id="1.10.10.10">
    <property type="entry name" value="Winged helix-like DNA-binding domain superfamily/Winged helix DNA-binding domain"/>
    <property type="match status" value="1"/>
</dbReference>
<evidence type="ECO:0000256" key="7">
    <source>
        <dbReference type="PROSITE-ProRule" id="PRU01091"/>
    </source>
</evidence>
<dbReference type="PROSITE" id="PS50110">
    <property type="entry name" value="RESPONSE_REGULATORY"/>
    <property type="match status" value="1"/>
</dbReference>
<gene>
    <name evidence="11" type="ORF">DNX69_15510</name>
</gene>
<protein>
    <submittedName>
        <fullName evidence="11">DNA-binding response regulator</fullName>
    </submittedName>
</protein>
<dbReference type="GO" id="GO:0006355">
    <property type="term" value="P:regulation of DNA-templated transcription"/>
    <property type="evidence" value="ECO:0007669"/>
    <property type="project" value="InterPro"/>
</dbReference>
<dbReference type="SUPFAM" id="SSF46894">
    <property type="entry name" value="C-terminal effector domain of the bipartite response regulators"/>
    <property type="match status" value="1"/>
</dbReference>
<feature type="domain" description="OmpR/PhoB-type" evidence="10">
    <location>
        <begin position="199"/>
        <end position="296"/>
    </location>
</feature>
<evidence type="ECO:0000256" key="5">
    <source>
        <dbReference type="ARBA" id="ARBA00023163"/>
    </source>
</evidence>
<evidence type="ECO:0000256" key="4">
    <source>
        <dbReference type="ARBA" id="ARBA00023125"/>
    </source>
</evidence>
<reference evidence="11 12" key="1">
    <citation type="submission" date="2018-06" db="EMBL/GenBank/DDBJ databases">
        <title>Draft Whole-Genome Sequence of the purple photosynthetic bacterium Rhodospeudomonas palustris XCP.</title>
        <authorList>
            <person name="Rayyan A."/>
            <person name="Meyer T.E."/>
            <person name="Kyndt J.A."/>
        </authorList>
    </citation>
    <scope>NUCLEOTIDE SEQUENCE [LARGE SCALE GENOMIC DNA]</scope>
    <source>
        <strain evidence="11 12">XCP</strain>
    </source>
</reference>
<dbReference type="PANTHER" id="PTHR48111">
    <property type="entry name" value="REGULATOR OF RPOS"/>
    <property type="match status" value="1"/>
</dbReference>
<name>A0A323UF43_RHOPL</name>
<keyword evidence="5" id="KW-0804">Transcription</keyword>
<evidence type="ECO:0000256" key="2">
    <source>
        <dbReference type="ARBA" id="ARBA00023012"/>
    </source>
</evidence>
<dbReference type="PANTHER" id="PTHR48111:SF1">
    <property type="entry name" value="TWO-COMPONENT RESPONSE REGULATOR ORR33"/>
    <property type="match status" value="1"/>
</dbReference>
<feature type="compositionally biased region" description="Polar residues" evidence="8">
    <location>
        <begin position="37"/>
        <end position="47"/>
    </location>
</feature>
<comment type="caution">
    <text evidence="11">The sequence shown here is derived from an EMBL/GenBank/DDBJ whole genome shotgun (WGS) entry which is preliminary data.</text>
</comment>
<accession>A0A323UF43</accession>
<evidence type="ECO:0000259" key="9">
    <source>
        <dbReference type="PROSITE" id="PS50110"/>
    </source>
</evidence>
<dbReference type="Pfam" id="PF00072">
    <property type="entry name" value="Response_reg"/>
    <property type="match status" value="1"/>
</dbReference>
<dbReference type="GO" id="GO:0032993">
    <property type="term" value="C:protein-DNA complex"/>
    <property type="evidence" value="ECO:0007669"/>
    <property type="project" value="TreeGrafter"/>
</dbReference>
<dbReference type="PROSITE" id="PS51755">
    <property type="entry name" value="OMPR_PHOB"/>
    <property type="match status" value="1"/>
</dbReference>
<evidence type="ECO:0000313" key="12">
    <source>
        <dbReference type="Proteomes" id="UP000248134"/>
    </source>
</evidence>
<evidence type="ECO:0000256" key="8">
    <source>
        <dbReference type="SAM" id="MobiDB-lite"/>
    </source>
</evidence>
<organism evidence="11 12">
    <name type="scientific">Rhodopseudomonas palustris</name>
    <dbReference type="NCBI Taxonomy" id="1076"/>
    <lineage>
        <taxon>Bacteria</taxon>
        <taxon>Pseudomonadati</taxon>
        <taxon>Pseudomonadota</taxon>
        <taxon>Alphaproteobacteria</taxon>
        <taxon>Hyphomicrobiales</taxon>
        <taxon>Nitrobacteraceae</taxon>
        <taxon>Rhodopseudomonas</taxon>
    </lineage>
</organism>
<dbReference type="SMART" id="SM00862">
    <property type="entry name" value="Trans_reg_C"/>
    <property type="match status" value="1"/>
</dbReference>
<keyword evidence="4 7" id="KW-0238">DNA-binding</keyword>
<evidence type="ECO:0000259" key="10">
    <source>
        <dbReference type="PROSITE" id="PS51755"/>
    </source>
</evidence>
<dbReference type="EMBL" id="QKQS01000023">
    <property type="protein sequence ID" value="PZA10753.1"/>
    <property type="molecule type" value="Genomic_DNA"/>
</dbReference>
<dbReference type="CDD" id="cd00156">
    <property type="entry name" value="REC"/>
    <property type="match status" value="1"/>
</dbReference>
<keyword evidence="2" id="KW-0902">Two-component regulatory system</keyword>
<feature type="modified residue" description="4-aspartylphosphate" evidence="6">
    <location>
        <position position="126"/>
    </location>
</feature>
<dbReference type="OrthoDB" id="7301242at2"/>
<evidence type="ECO:0000256" key="3">
    <source>
        <dbReference type="ARBA" id="ARBA00023015"/>
    </source>
</evidence>
<dbReference type="Pfam" id="PF00486">
    <property type="entry name" value="Trans_reg_C"/>
    <property type="match status" value="1"/>
</dbReference>
<keyword evidence="1 6" id="KW-0597">Phosphoprotein</keyword>
<keyword evidence="3" id="KW-0805">Transcription regulation</keyword>
<dbReference type="CDD" id="cd00383">
    <property type="entry name" value="trans_reg_C"/>
    <property type="match status" value="1"/>
</dbReference>
<evidence type="ECO:0000313" key="11">
    <source>
        <dbReference type="EMBL" id="PZA10753.1"/>
    </source>
</evidence>
<evidence type="ECO:0000256" key="6">
    <source>
        <dbReference type="PROSITE-ProRule" id="PRU00169"/>
    </source>
</evidence>
<dbReference type="Proteomes" id="UP000248134">
    <property type="component" value="Unassembled WGS sequence"/>
</dbReference>
<dbReference type="InterPro" id="IPR011006">
    <property type="entry name" value="CheY-like_superfamily"/>
</dbReference>
<feature type="region of interest" description="Disordered" evidence="8">
    <location>
        <begin position="27"/>
        <end position="47"/>
    </location>
</feature>
<dbReference type="InterPro" id="IPR001867">
    <property type="entry name" value="OmpR/PhoB-type_DNA-bd"/>
</dbReference>
<dbReference type="InterPro" id="IPR036388">
    <property type="entry name" value="WH-like_DNA-bd_sf"/>
</dbReference>
<dbReference type="SMART" id="SM00448">
    <property type="entry name" value="REC"/>
    <property type="match status" value="1"/>
</dbReference>
<dbReference type="GO" id="GO:0005829">
    <property type="term" value="C:cytosol"/>
    <property type="evidence" value="ECO:0007669"/>
    <property type="project" value="TreeGrafter"/>
</dbReference>
<feature type="DNA-binding region" description="OmpR/PhoB-type" evidence="7">
    <location>
        <begin position="199"/>
        <end position="296"/>
    </location>
</feature>
<dbReference type="InterPro" id="IPR039420">
    <property type="entry name" value="WalR-like"/>
</dbReference>
<proteinExistence type="predicted"/>
<dbReference type="GO" id="GO:0000156">
    <property type="term" value="F:phosphorelay response regulator activity"/>
    <property type="evidence" value="ECO:0007669"/>
    <property type="project" value="TreeGrafter"/>
</dbReference>
<dbReference type="SUPFAM" id="SSF52172">
    <property type="entry name" value="CheY-like"/>
    <property type="match status" value="1"/>
</dbReference>
<dbReference type="AlphaFoldDB" id="A0A323UF43"/>
<dbReference type="Gene3D" id="3.40.50.2300">
    <property type="match status" value="1"/>
</dbReference>
<dbReference type="GO" id="GO:0000976">
    <property type="term" value="F:transcription cis-regulatory region binding"/>
    <property type="evidence" value="ECO:0007669"/>
    <property type="project" value="TreeGrafter"/>
</dbReference>
<evidence type="ECO:0000256" key="1">
    <source>
        <dbReference type="ARBA" id="ARBA00022553"/>
    </source>
</evidence>
<feature type="domain" description="Response regulatory" evidence="9">
    <location>
        <begin position="77"/>
        <end position="190"/>
    </location>
</feature>